<evidence type="ECO:0000256" key="2">
    <source>
        <dbReference type="ARBA" id="ARBA00023136"/>
    </source>
</evidence>
<dbReference type="PROSITE" id="PS51257">
    <property type="entry name" value="PROKAR_LIPOPROTEIN"/>
    <property type="match status" value="1"/>
</dbReference>
<reference evidence="6 7" key="1">
    <citation type="submission" date="2021-01" db="EMBL/GenBank/DDBJ databases">
        <title>Brevundimonas vitis sp. nov., an bacterium isolated from grape (Vitis vinifera).</title>
        <authorList>
            <person name="Jiang L."/>
            <person name="Lee J."/>
        </authorList>
    </citation>
    <scope>NUCLEOTIDE SEQUENCE [LARGE SCALE GENOMIC DNA]</scope>
    <source>
        <strain evidence="6 7">GRTSA-9</strain>
    </source>
</reference>
<evidence type="ECO:0000313" key="7">
    <source>
        <dbReference type="Proteomes" id="UP000595448"/>
    </source>
</evidence>
<evidence type="ECO:0000256" key="3">
    <source>
        <dbReference type="ARBA" id="ARBA00023237"/>
    </source>
</evidence>
<organism evidence="6 7">
    <name type="scientific">Brevundimonas vitisensis</name>
    <dbReference type="NCBI Taxonomy" id="2800818"/>
    <lineage>
        <taxon>Bacteria</taxon>
        <taxon>Pseudomonadati</taxon>
        <taxon>Pseudomonadota</taxon>
        <taxon>Alphaproteobacteria</taxon>
        <taxon>Caulobacterales</taxon>
        <taxon>Caulobacteraceae</taxon>
        <taxon>Brevundimonas</taxon>
    </lineage>
</organism>
<dbReference type="InterPro" id="IPR036737">
    <property type="entry name" value="OmpA-like_sf"/>
</dbReference>
<gene>
    <name evidence="6" type="ORF">JIP62_09605</name>
</gene>
<accession>A0ABX7BMM1</accession>
<dbReference type="PROSITE" id="PS51123">
    <property type="entry name" value="OMPA_2"/>
    <property type="match status" value="1"/>
</dbReference>
<dbReference type="Pfam" id="PF00691">
    <property type="entry name" value="OmpA"/>
    <property type="match status" value="1"/>
</dbReference>
<evidence type="ECO:0000256" key="4">
    <source>
        <dbReference type="PROSITE-ProRule" id="PRU00473"/>
    </source>
</evidence>
<dbReference type="Gene3D" id="3.30.1330.60">
    <property type="entry name" value="OmpA-like domain"/>
    <property type="match status" value="1"/>
</dbReference>
<name>A0ABX7BMM1_9CAUL</name>
<evidence type="ECO:0000313" key="6">
    <source>
        <dbReference type="EMBL" id="QQQ17596.1"/>
    </source>
</evidence>
<evidence type="ECO:0000256" key="1">
    <source>
        <dbReference type="ARBA" id="ARBA00004442"/>
    </source>
</evidence>
<dbReference type="EMBL" id="CP067977">
    <property type="protein sequence ID" value="QQQ17596.1"/>
    <property type="molecule type" value="Genomic_DNA"/>
</dbReference>
<dbReference type="PANTHER" id="PTHR30329">
    <property type="entry name" value="STATOR ELEMENT OF FLAGELLAR MOTOR COMPLEX"/>
    <property type="match status" value="1"/>
</dbReference>
<dbReference type="InterPro" id="IPR050330">
    <property type="entry name" value="Bact_OuterMem_StrucFunc"/>
</dbReference>
<protein>
    <submittedName>
        <fullName evidence="6">OmpA family protein</fullName>
    </submittedName>
</protein>
<feature type="domain" description="OmpA-like" evidence="5">
    <location>
        <begin position="36"/>
        <end position="151"/>
    </location>
</feature>
<dbReference type="InterPro" id="IPR006664">
    <property type="entry name" value="OMP_bac"/>
</dbReference>
<dbReference type="RefSeq" id="WP_201101970.1">
    <property type="nucleotide sequence ID" value="NZ_CP067977.1"/>
</dbReference>
<keyword evidence="3" id="KW-0998">Cell outer membrane</keyword>
<dbReference type="CDD" id="cd07185">
    <property type="entry name" value="OmpA_C-like"/>
    <property type="match status" value="1"/>
</dbReference>
<sequence length="153" mass="15713">MKRVLGLAAVVGVGAILSGCSGGLNMFGSRDELVATPTTCVPQRFEVYFAEGEARLTPAAREAIGMTAAQLQGCTIQSVQVLGLADASGGSRANLTLSERRAVAVAEALQSAGWPAPAFDVTAVGDEGAVTPDGTQEPMRRRTEVLVQAIAPN</sequence>
<comment type="subcellular location">
    <subcellularLocation>
        <location evidence="1">Cell outer membrane</location>
    </subcellularLocation>
</comment>
<dbReference type="SUPFAM" id="SSF103088">
    <property type="entry name" value="OmpA-like"/>
    <property type="match status" value="1"/>
</dbReference>
<dbReference type="Proteomes" id="UP000595448">
    <property type="component" value="Chromosome"/>
</dbReference>
<keyword evidence="7" id="KW-1185">Reference proteome</keyword>
<evidence type="ECO:0000259" key="5">
    <source>
        <dbReference type="PROSITE" id="PS51123"/>
    </source>
</evidence>
<keyword evidence="2 4" id="KW-0472">Membrane</keyword>
<proteinExistence type="predicted"/>
<dbReference type="PRINTS" id="PR01021">
    <property type="entry name" value="OMPADOMAIN"/>
</dbReference>
<dbReference type="InterPro" id="IPR006665">
    <property type="entry name" value="OmpA-like"/>
</dbReference>
<dbReference type="PANTHER" id="PTHR30329:SF21">
    <property type="entry name" value="LIPOPROTEIN YIAD-RELATED"/>
    <property type="match status" value="1"/>
</dbReference>